<sequence>MIKLSRPFAALSAVMARCLTLLETRPWLLPLLFGLLSLLLGQDDNWDLRNYHLYNPFALLNGKLNVDLAPGQWQSYFNPTLDLVYYGLLRALPAPLAGFAMGALHGLNALLVLAIARRLLAHLPQAASPRLPLSLPLLLALAGCMGCAFFSQLGNSMGDNLTALSVLGALALVLRHWEALARAGGRGLALALLAGLVMGAGTGLKLTNATYALALCAALLLLPGGWWRAVSRAFVFGVGVLSGIALTAGHWFWRMWLEFGNPLYPQFNDIFRSPLAAPIGIGDTHWLPQGWTEKLLWPVIFALHPERVTEIRMRLLLWPLLYLGFIVLAVAALRAWRRPRAAGQAALPPQARFVLAFFVLAYLSWQALFSIYRYLVPLELLAPLVLWLLAHRLLAPPAARRVAGGAVLLAVLLALPTPHWGRARWSSEAFRVTVPEMAHPERSLVLTTQAPVGWYTAGFPASLAFVSISGGFPGSPLYEQRVAAMMAERSGPFYVLLTSIQQDPAEKPRAERRRQGDEADSAVRSDAAAILDRHGLRLDPASGCRVYPAYIGRNYLPYQFCAVVRK</sequence>
<feature type="transmembrane region" description="Helical" evidence="2">
    <location>
        <begin position="315"/>
        <end position="333"/>
    </location>
</feature>
<accession>A0A843SLM9</accession>
<evidence type="ECO:0000313" key="4">
    <source>
        <dbReference type="Proteomes" id="UP000444318"/>
    </source>
</evidence>
<protein>
    <submittedName>
        <fullName evidence="3">DUF2029 domain-containing protein</fullName>
    </submittedName>
</protein>
<feature type="transmembrane region" description="Helical" evidence="2">
    <location>
        <begin position="345"/>
        <end position="365"/>
    </location>
</feature>
<comment type="caution">
    <text evidence="3">The sequence shown here is derived from an EMBL/GenBank/DDBJ whole genome shotgun (WGS) entry which is preliminary data.</text>
</comment>
<gene>
    <name evidence="3" type="ORF">GEV01_16980</name>
</gene>
<feature type="transmembrane region" description="Helical" evidence="2">
    <location>
        <begin position="96"/>
        <end position="119"/>
    </location>
</feature>
<feature type="compositionally biased region" description="Basic and acidic residues" evidence="1">
    <location>
        <begin position="504"/>
        <end position="523"/>
    </location>
</feature>
<proteinExistence type="predicted"/>
<organism evidence="3 4">
    <name type="scientific">Rugamonas rivuli</name>
    <dbReference type="NCBI Taxonomy" id="2743358"/>
    <lineage>
        <taxon>Bacteria</taxon>
        <taxon>Pseudomonadati</taxon>
        <taxon>Pseudomonadota</taxon>
        <taxon>Betaproteobacteria</taxon>
        <taxon>Burkholderiales</taxon>
        <taxon>Oxalobacteraceae</taxon>
        <taxon>Telluria group</taxon>
        <taxon>Rugamonas</taxon>
    </lineage>
</organism>
<evidence type="ECO:0000313" key="3">
    <source>
        <dbReference type="EMBL" id="MQA21216.1"/>
    </source>
</evidence>
<reference evidence="3 4" key="1">
    <citation type="submission" date="2019-10" db="EMBL/GenBank/DDBJ databases">
        <title>Two novel species isolated from a subtropical stream in China.</title>
        <authorList>
            <person name="Lu H."/>
        </authorList>
    </citation>
    <scope>NUCLEOTIDE SEQUENCE [LARGE SCALE GENOMIC DNA]</scope>
    <source>
        <strain evidence="3 4">FT103W</strain>
    </source>
</reference>
<evidence type="ECO:0000256" key="1">
    <source>
        <dbReference type="SAM" id="MobiDB-lite"/>
    </source>
</evidence>
<dbReference type="AlphaFoldDB" id="A0A843SLM9"/>
<keyword evidence="2" id="KW-0812">Transmembrane</keyword>
<feature type="transmembrane region" description="Helical" evidence="2">
    <location>
        <begin position="187"/>
        <end position="204"/>
    </location>
</feature>
<feature type="region of interest" description="Disordered" evidence="1">
    <location>
        <begin position="504"/>
        <end position="524"/>
    </location>
</feature>
<name>A0A843SLM9_9BURK</name>
<feature type="transmembrane region" description="Helical" evidence="2">
    <location>
        <begin position="157"/>
        <end position="175"/>
    </location>
</feature>
<feature type="transmembrane region" description="Helical" evidence="2">
    <location>
        <begin position="234"/>
        <end position="253"/>
    </location>
</feature>
<dbReference type="EMBL" id="WHUF01000004">
    <property type="protein sequence ID" value="MQA21216.1"/>
    <property type="molecule type" value="Genomic_DNA"/>
</dbReference>
<keyword evidence="2" id="KW-1133">Transmembrane helix</keyword>
<keyword evidence="4" id="KW-1185">Reference proteome</keyword>
<evidence type="ECO:0000256" key="2">
    <source>
        <dbReference type="SAM" id="Phobius"/>
    </source>
</evidence>
<dbReference type="Proteomes" id="UP000444318">
    <property type="component" value="Unassembled WGS sequence"/>
</dbReference>
<feature type="transmembrane region" description="Helical" evidence="2">
    <location>
        <begin position="210"/>
        <end position="227"/>
    </location>
</feature>
<keyword evidence="2" id="KW-0472">Membrane</keyword>
<feature type="transmembrane region" description="Helical" evidence="2">
    <location>
        <begin position="131"/>
        <end position="151"/>
    </location>
</feature>
<dbReference type="RefSeq" id="WP_152806533.1">
    <property type="nucleotide sequence ID" value="NZ_WHUF01000004.1"/>
</dbReference>